<dbReference type="GO" id="GO:0009897">
    <property type="term" value="C:external side of plasma membrane"/>
    <property type="evidence" value="ECO:0007669"/>
    <property type="project" value="TreeGrafter"/>
</dbReference>
<comment type="caution">
    <text evidence="3">The sequence shown here is derived from an EMBL/GenBank/DDBJ whole genome shotgun (WGS) entry which is preliminary data.</text>
</comment>
<evidence type="ECO:0000313" key="3">
    <source>
        <dbReference type="EMBL" id="NXK00852.1"/>
    </source>
</evidence>
<gene>
    <name evidence="3" type="primary">Fcrlb</name>
    <name evidence="3" type="ORF">CORCON_R15607</name>
</gene>
<evidence type="ECO:0000313" key="4">
    <source>
        <dbReference type="Proteomes" id="UP000526942"/>
    </source>
</evidence>
<dbReference type="PANTHER" id="PTHR11481">
    <property type="entry name" value="IMMUNOGLOBULIN FC RECEPTOR"/>
    <property type="match status" value="1"/>
</dbReference>
<dbReference type="OrthoDB" id="6151406at2759"/>
<dbReference type="InterPro" id="IPR013783">
    <property type="entry name" value="Ig-like_fold"/>
</dbReference>
<dbReference type="PANTHER" id="PTHR11481:SF64">
    <property type="entry name" value="FC RECEPTOR-LIKE PROTEIN 4"/>
    <property type="match status" value="1"/>
</dbReference>
<name>A0A7L0G1E0_CORCN</name>
<keyword evidence="1" id="KW-0732">Signal</keyword>
<dbReference type="InterPro" id="IPR050488">
    <property type="entry name" value="Ig_Fc_receptor"/>
</dbReference>
<dbReference type="InterPro" id="IPR036179">
    <property type="entry name" value="Ig-like_dom_sf"/>
</dbReference>
<keyword evidence="4" id="KW-1185">Reference proteome</keyword>
<sequence>SVARQAGVPRHPAGAQLSQLTLNPPWTPVFLLETVTLTCQGSGTPGPTRWYLGGQLWRQSESNHLDDTRDRPVSVSYQCQSPSSGLSPPITVSFSNDWLVLQVPARPLLEGDALPLRCRG</sequence>
<dbReference type="GO" id="GO:0004888">
    <property type="term" value="F:transmembrane signaling receptor activity"/>
    <property type="evidence" value="ECO:0007669"/>
    <property type="project" value="TreeGrafter"/>
</dbReference>
<protein>
    <submittedName>
        <fullName evidence="3">FCRLB protein</fullName>
    </submittedName>
</protein>
<evidence type="ECO:0000256" key="2">
    <source>
        <dbReference type="ARBA" id="ARBA00023157"/>
    </source>
</evidence>
<dbReference type="GO" id="GO:0007166">
    <property type="term" value="P:cell surface receptor signaling pathway"/>
    <property type="evidence" value="ECO:0007669"/>
    <property type="project" value="TreeGrafter"/>
</dbReference>
<dbReference type="GO" id="GO:0006955">
    <property type="term" value="P:immune response"/>
    <property type="evidence" value="ECO:0007669"/>
    <property type="project" value="TreeGrafter"/>
</dbReference>
<feature type="non-terminal residue" evidence="3">
    <location>
        <position position="1"/>
    </location>
</feature>
<keyword evidence="2" id="KW-1015">Disulfide bond</keyword>
<proteinExistence type="predicted"/>
<dbReference type="EMBL" id="VXAM01001971">
    <property type="protein sequence ID" value="NXK00852.1"/>
    <property type="molecule type" value="Genomic_DNA"/>
</dbReference>
<dbReference type="SUPFAM" id="SSF48726">
    <property type="entry name" value="Immunoglobulin"/>
    <property type="match status" value="1"/>
</dbReference>
<dbReference type="AlphaFoldDB" id="A0A7L0G1E0"/>
<accession>A0A7L0G1E0</accession>
<dbReference type="Proteomes" id="UP000526942">
    <property type="component" value="Unassembled WGS sequence"/>
</dbReference>
<dbReference type="Gene3D" id="2.60.40.10">
    <property type="entry name" value="Immunoglobulins"/>
    <property type="match status" value="1"/>
</dbReference>
<evidence type="ECO:0000256" key="1">
    <source>
        <dbReference type="ARBA" id="ARBA00022729"/>
    </source>
</evidence>
<feature type="non-terminal residue" evidence="3">
    <location>
        <position position="120"/>
    </location>
</feature>
<reference evidence="3 4" key="1">
    <citation type="submission" date="2019-09" db="EMBL/GenBank/DDBJ databases">
        <title>Bird 10,000 Genomes (B10K) Project - Family phase.</title>
        <authorList>
            <person name="Zhang G."/>
        </authorList>
    </citation>
    <scope>NUCLEOTIDE SEQUENCE [LARGE SCALE GENOMIC DNA]</scope>
    <source>
        <strain evidence="3">B10K-DU-011-20</strain>
        <tissue evidence="3">Muscle</tissue>
    </source>
</reference>
<organism evidence="3 4">
    <name type="scientific">Corythaixoides concolor</name>
    <name type="common">Grey go-away-bird</name>
    <dbReference type="NCBI Taxonomy" id="103956"/>
    <lineage>
        <taxon>Eukaryota</taxon>
        <taxon>Metazoa</taxon>
        <taxon>Chordata</taxon>
        <taxon>Craniata</taxon>
        <taxon>Vertebrata</taxon>
        <taxon>Euteleostomi</taxon>
        <taxon>Archelosauria</taxon>
        <taxon>Archosauria</taxon>
        <taxon>Dinosauria</taxon>
        <taxon>Saurischia</taxon>
        <taxon>Theropoda</taxon>
        <taxon>Coelurosauria</taxon>
        <taxon>Aves</taxon>
        <taxon>Neognathae</taxon>
        <taxon>Neoaves</taxon>
        <taxon>Otidimorphae</taxon>
        <taxon>Musophagiformes</taxon>
        <taxon>Musophagidae</taxon>
        <taxon>Corythaixoides</taxon>
    </lineage>
</organism>